<dbReference type="CDD" id="cd03045">
    <property type="entry name" value="GST_N_Delta_Epsilon"/>
    <property type="match status" value="1"/>
</dbReference>
<evidence type="ECO:0000259" key="3">
    <source>
        <dbReference type="PROSITE" id="PS50405"/>
    </source>
</evidence>
<dbReference type="InterPro" id="IPR004045">
    <property type="entry name" value="Glutathione_S-Trfase_N"/>
</dbReference>
<dbReference type="GO" id="GO:0006749">
    <property type="term" value="P:glutathione metabolic process"/>
    <property type="evidence" value="ECO:0007669"/>
    <property type="project" value="TreeGrafter"/>
</dbReference>
<dbReference type="PANTHER" id="PTHR43969">
    <property type="entry name" value="GLUTATHIONE S TRANSFERASE D10, ISOFORM A-RELATED"/>
    <property type="match status" value="1"/>
</dbReference>
<dbReference type="InterPro" id="IPR040079">
    <property type="entry name" value="Glutathione_S-Trfase"/>
</dbReference>
<dbReference type="Gene3D" id="1.20.1050.10">
    <property type="match status" value="1"/>
</dbReference>
<dbReference type="PROSITE" id="PS50404">
    <property type="entry name" value="GST_NTER"/>
    <property type="match status" value="1"/>
</dbReference>
<dbReference type="CDD" id="cd03177">
    <property type="entry name" value="GST_C_Delta_Epsilon"/>
    <property type="match status" value="1"/>
</dbReference>
<evidence type="ECO:0000259" key="2">
    <source>
        <dbReference type="PROSITE" id="PS50404"/>
    </source>
</evidence>
<dbReference type="EMBL" id="AY829757">
    <property type="protein sequence ID" value="AAV91371.1"/>
    <property type="molecule type" value="mRNA"/>
</dbReference>
<accession>Q5MGM9</accession>
<comment type="subunit">
    <text evidence="1">Homodimer.</text>
</comment>
<dbReference type="SFLD" id="SFLDG00358">
    <property type="entry name" value="Main_(cytGST)"/>
    <property type="match status" value="1"/>
</dbReference>
<dbReference type="InterPro" id="IPR036249">
    <property type="entry name" value="Thioredoxin-like_sf"/>
</dbReference>
<dbReference type="InterPro" id="IPR036282">
    <property type="entry name" value="Glutathione-S-Trfase_C_sf"/>
</dbReference>
<dbReference type="InterPro" id="IPR004046">
    <property type="entry name" value="GST_C"/>
</dbReference>
<dbReference type="SFLD" id="SFLDG01153">
    <property type="entry name" value="Main.4:_Theta-like"/>
    <property type="match status" value="1"/>
</dbReference>
<proteinExistence type="evidence at transcript level"/>
<protein>
    <submittedName>
        <fullName evidence="4">Uncharacterized protein</fullName>
    </submittedName>
</protein>
<feature type="domain" description="GST C-terminal" evidence="3">
    <location>
        <begin position="88"/>
        <end position="210"/>
    </location>
</feature>
<dbReference type="SFLD" id="SFLDS00019">
    <property type="entry name" value="Glutathione_Transferase_(cytos"/>
    <property type="match status" value="1"/>
</dbReference>
<dbReference type="Pfam" id="PF00043">
    <property type="entry name" value="GST_C"/>
    <property type="match status" value="1"/>
</dbReference>
<dbReference type="PANTHER" id="PTHR43969:SF9">
    <property type="entry name" value="GLUTATHIONE S TRANSFERASE D10, ISOFORM A-RELATED"/>
    <property type="match status" value="1"/>
</dbReference>
<evidence type="ECO:0000313" key="4">
    <source>
        <dbReference type="EMBL" id="AAV91371.1"/>
    </source>
</evidence>
<name>Q5MGM9_LONON</name>
<dbReference type="FunFam" id="3.40.30.10:FF:000034">
    <property type="entry name" value="glutathione S-transferase 1"/>
    <property type="match status" value="1"/>
</dbReference>
<dbReference type="Gene3D" id="3.40.30.10">
    <property type="entry name" value="Glutaredoxin"/>
    <property type="match status" value="1"/>
</dbReference>
<dbReference type="AlphaFoldDB" id="Q5MGM9"/>
<feature type="domain" description="GST N-terminal" evidence="2">
    <location>
        <begin position="1"/>
        <end position="82"/>
    </location>
</feature>
<sequence>MTIDFYYMGSSAPCRTVLLTAAALDVKLNLNVVRMMDQEHLKPEYIKINPQHTIPTLVDDGFAVWESRAIARYLVNKYGGDSSLYPKDPKTRAIVDQRLDFDMGTLYQRYATYFYPQLLQGAAPDEAAFKKVQEALEFLNIFLEGNKYAAGSSLTIADLSLVATISTMEATQCSISEYPNIVKWYDLVKATAPGYKEANQKGIDEMKSLPIEYKAKG</sequence>
<dbReference type="GO" id="GO:0004364">
    <property type="term" value="F:glutathione transferase activity"/>
    <property type="evidence" value="ECO:0007669"/>
    <property type="project" value="TreeGrafter"/>
</dbReference>
<dbReference type="SUPFAM" id="SSF52833">
    <property type="entry name" value="Thioredoxin-like"/>
    <property type="match status" value="1"/>
</dbReference>
<dbReference type="PROSITE" id="PS50405">
    <property type="entry name" value="GST_CTER"/>
    <property type="match status" value="1"/>
</dbReference>
<dbReference type="Pfam" id="PF13417">
    <property type="entry name" value="GST_N_3"/>
    <property type="match status" value="1"/>
</dbReference>
<evidence type="ECO:0000256" key="1">
    <source>
        <dbReference type="ARBA" id="ARBA00011738"/>
    </source>
</evidence>
<dbReference type="FunFam" id="1.20.1050.10:FF:000007">
    <property type="entry name" value="Glutathione S-transferase 1-1"/>
    <property type="match status" value="1"/>
</dbReference>
<reference evidence="4" key="1">
    <citation type="journal article" date="2005" name="Gene">
        <title>A catalog for the transcripts from the venomous structures of the caterpillar Lonomia obliqua: identification of the proteins potentially involved in the coagulation disorder and hemorrhagic syndrome.</title>
        <authorList>
            <person name="Veiga A.B.G."/>
            <person name="Ribeiro J.M.C."/>
            <person name="Guimaraes J.A."/>
            <person name="Francischetti I.M.B."/>
        </authorList>
    </citation>
    <scope>NUCLEOTIDE SEQUENCE</scope>
    <source>
        <tissue evidence="4">Tegument</tissue>
    </source>
</reference>
<dbReference type="InterPro" id="IPR010987">
    <property type="entry name" value="Glutathione-S-Trfase_C-like"/>
</dbReference>
<organism evidence="4">
    <name type="scientific">Lonomia obliqua</name>
    <name type="common">Moth</name>
    <dbReference type="NCBI Taxonomy" id="304329"/>
    <lineage>
        <taxon>Eukaryota</taxon>
        <taxon>Metazoa</taxon>
        <taxon>Ecdysozoa</taxon>
        <taxon>Arthropoda</taxon>
        <taxon>Hexapoda</taxon>
        <taxon>Insecta</taxon>
        <taxon>Pterygota</taxon>
        <taxon>Neoptera</taxon>
        <taxon>Endopterygota</taxon>
        <taxon>Lepidoptera</taxon>
        <taxon>Glossata</taxon>
        <taxon>Ditrysia</taxon>
        <taxon>Bombycoidea</taxon>
        <taxon>Saturniidae</taxon>
        <taxon>Hemileucinae</taxon>
        <taxon>Lonomia</taxon>
    </lineage>
</organism>
<dbReference type="SUPFAM" id="SSF47616">
    <property type="entry name" value="GST C-terminal domain-like"/>
    <property type="match status" value="1"/>
</dbReference>